<protein>
    <submittedName>
        <fullName evidence="1">Uncharacterized protein</fullName>
    </submittedName>
</protein>
<name>A0ABN1DWS2_SACER</name>
<evidence type="ECO:0000313" key="2">
    <source>
        <dbReference type="Proteomes" id="UP001500729"/>
    </source>
</evidence>
<evidence type="ECO:0000313" key="1">
    <source>
        <dbReference type="EMBL" id="GAA0552867.1"/>
    </source>
</evidence>
<accession>A0ABN1DWS2</accession>
<keyword evidence="2" id="KW-1185">Reference proteome</keyword>
<reference evidence="1 2" key="1">
    <citation type="journal article" date="2019" name="Int. J. Syst. Evol. Microbiol.">
        <title>The Global Catalogue of Microorganisms (GCM) 10K type strain sequencing project: providing services to taxonomists for standard genome sequencing and annotation.</title>
        <authorList>
            <consortium name="The Broad Institute Genomics Platform"/>
            <consortium name="The Broad Institute Genome Sequencing Center for Infectious Disease"/>
            <person name="Wu L."/>
            <person name="Ma J."/>
        </authorList>
    </citation>
    <scope>NUCLEOTIDE SEQUENCE [LARGE SCALE GENOMIC DNA]</scope>
    <source>
        <strain evidence="1 2">JCM 10303</strain>
    </source>
</reference>
<comment type="caution">
    <text evidence="1">The sequence shown here is derived from an EMBL/GenBank/DDBJ whole genome shotgun (WGS) entry which is preliminary data.</text>
</comment>
<gene>
    <name evidence="1" type="ORF">GCM10009533_58780</name>
</gene>
<organism evidence="1 2">
    <name type="scientific">Saccharopolyspora erythraea</name>
    <name type="common">Streptomyces erythraeus</name>
    <dbReference type="NCBI Taxonomy" id="1836"/>
    <lineage>
        <taxon>Bacteria</taxon>
        <taxon>Bacillati</taxon>
        <taxon>Actinomycetota</taxon>
        <taxon>Actinomycetes</taxon>
        <taxon>Pseudonocardiales</taxon>
        <taxon>Pseudonocardiaceae</taxon>
        <taxon>Saccharopolyspora</taxon>
    </lineage>
</organism>
<proteinExistence type="predicted"/>
<sequence length="77" mass="8272">MEDDPDAGVAVEILRLMKFAGVRDDIAIDRFHQLVDRHGHSRVREALVAVTSGDPQRPTGVVLDDSDGLASAFSGLS</sequence>
<dbReference type="Proteomes" id="UP001500729">
    <property type="component" value="Unassembled WGS sequence"/>
</dbReference>
<dbReference type="EMBL" id="BAAAGS010000058">
    <property type="protein sequence ID" value="GAA0552867.1"/>
    <property type="molecule type" value="Genomic_DNA"/>
</dbReference>